<gene>
    <name evidence="1" type="ORF">FHR70_002753</name>
</gene>
<reference evidence="1 2" key="1">
    <citation type="submission" date="2020-08" db="EMBL/GenBank/DDBJ databases">
        <title>The Agave Microbiome: Exploring the role of microbial communities in plant adaptations to desert environments.</title>
        <authorList>
            <person name="Partida-Martinez L.P."/>
        </authorList>
    </citation>
    <scope>NUCLEOTIDE SEQUENCE [LARGE SCALE GENOMIC DNA]</scope>
    <source>
        <strain evidence="1 2">AT3.9</strain>
    </source>
</reference>
<comment type="caution">
    <text evidence="1">The sequence shown here is derived from an EMBL/GenBank/DDBJ whole genome shotgun (WGS) entry which is preliminary data.</text>
</comment>
<sequence>MTKEDLAQKLDHLDPGASLAIPEDVLAQMFGEVTLSYGSQEALRRIAEFALEHRCTFAFHEHEGAAPCFQKDDVF</sequence>
<protein>
    <submittedName>
        <fullName evidence="1">Uncharacterized protein</fullName>
    </submittedName>
</protein>
<accession>A0A7W4YY59</accession>
<evidence type="ECO:0000313" key="1">
    <source>
        <dbReference type="EMBL" id="MBB3019688.1"/>
    </source>
</evidence>
<dbReference type="EMBL" id="JACHWB010000003">
    <property type="protein sequence ID" value="MBB3019688.1"/>
    <property type="molecule type" value="Genomic_DNA"/>
</dbReference>
<dbReference type="AlphaFoldDB" id="A0A7W4YY59"/>
<evidence type="ECO:0000313" key="2">
    <source>
        <dbReference type="Proteomes" id="UP000532010"/>
    </source>
</evidence>
<organism evidence="1 2">
    <name type="scientific">Microvirga lupini</name>
    <dbReference type="NCBI Taxonomy" id="420324"/>
    <lineage>
        <taxon>Bacteria</taxon>
        <taxon>Pseudomonadati</taxon>
        <taxon>Pseudomonadota</taxon>
        <taxon>Alphaproteobacteria</taxon>
        <taxon>Hyphomicrobiales</taxon>
        <taxon>Methylobacteriaceae</taxon>
        <taxon>Microvirga</taxon>
    </lineage>
</organism>
<dbReference type="Proteomes" id="UP000532010">
    <property type="component" value="Unassembled WGS sequence"/>
</dbReference>
<keyword evidence="2" id="KW-1185">Reference proteome</keyword>
<dbReference type="RefSeq" id="WP_183450958.1">
    <property type="nucleotide sequence ID" value="NZ_JACHWB010000003.1"/>
</dbReference>
<name>A0A7W4YY59_9HYPH</name>
<proteinExistence type="predicted"/>